<keyword evidence="2" id="KW-1185">Reference proteome</keyword>
<comment type="caution">
    <text evidence="1">The sequence shown here is derived from an EMBL/GenBank/DDBJ whole genome shotgun (WGS) entry which is preliminary data.</text>
</comment>
<sequence>MNGGDGNNKLSLELEKDARLPFMDGPVGKEGSKLGRNVYRKDTNAGFLLNCFSTHAYGVKVAVMKAKMTRSLSLADVNHREQEERR</sequence>
<gene>
    <name evidence="1" type="ORF">PXEA_LOCUS21711</name>
</gene>
<proteinExistence type="predicted"/>
<dbReference type="AlphaFoldDB" id="A0A3S5AY53"/>
<dbReference type="EMBL" id="CAAALY010093739">
    <property type="protein sequence ID" value="VEL28271.1"/>
    <property type="molecule type" value="Genomic_DNA"/>
</dbReference>
<dbReference type="Proteomes" id="UP000784294">
    <property type="component" value="Unassembled WGS sequence"/>
</dbReference>
<dbReference type="OrthoDB" id="6259957at2759"/>
<feature type="non-terminal residue" evidence="1">
    <location>
        <position position="86"/>
    </location>
</feature>
<reference evidence="1" key="1">
    <citation type="submission" date="2018-11" db="EMBL/GenBank/DDBJ databases">
        <authorList>
            <consortium name="Pathogen Informatics"/>
        </authorList>
    </citation>
    <scope>NUCLEOTIDE SEQUENCE</scope>
</reference>
<name>A0A3S5AY53_9PLAT</name>
<evidence type="ECO:0000313" key="1">
    <source>
        <dbReference type="EMBL" id="VEL28271.1"/>
    </source>
</evidence>
<organism evidence="1 2">
    <name type="scientific">Protopolystoma xenopodis</name>
    <dbReference type="NCBI Taxonomy" id="117903"/>
    <lineage>
        <taxon>Eukaryota</taxon>
        <taxon>Metazoa</taxon>
        <taxon>Spiralia</taxon>
        <taxon>Lophotrochozoa</taxon>
        <taxon>Platyhelminthes</taxon>
        <taxon>Monogenea</taxon>
        <taxon>Polyopisthocotylea</taxon>
        <taxon>Polystomatidea</taxon>
        <taxon>Polystomatidae</taxon>
        <taxon>Protopolystoma</taxon>
    </lineage>
</organism>
<evidence type="ECO:0000313" key="2">
    <source>
        <dbReference type="Proteomes" id="UP000784294"/>
    </source>
</evidence>
<protein>
    <submittedName>
        <fullName evidence="1">Uncharacterized protein</fullName>
    </submittedName>
</protein>
<accession>A0A3S5AY53</accession>